<organism evidence="1 2">
    <name type="scientific">Pistacia integerrima</name>
    <dbReference type="NCBI Taxonomy" id="434235"/>
    <lineage>
        <taxon>Eukaryota</taxon>
        <taxon>Viridiplantae</taxon>
        <taxon>Streptophyta</taxon>
        <taxon>Embryophyta</taxon>
        <taxon>Tracheophyta</taxon>
        <taxon>Spermatophyta</taxon>
        <taxon>Magnoliopsida</taxon>
        <taxon>eudicotyledons</taxon>
        <taxon>Gunneridae</taxon>
        <taxon>Pentapetalae</taxon>
        <taxon>rosids</taxon>
        <taxon>malvids</taxon>
        <taxon>Sapindales</taxon>
        <taxon>Anacardiaceae</taxon>
        <taxon>Pistacia</taxon>
    </lineage>
</organism>
<reference evidence="2" key="1">
    <citation type="journal article" date="2023" name="G3 (Bethesda)">
        <title>Genome assembly and association tests identify interacting loci associated with vigor, precocity, and sex in interspecific pistachio rootstocks.</title>
        <authorList>
            <person name="Palmer W."/>
            <person name="Jacygrad E."/>
            <person name="Sagayaradj S."/>
            <person name="Cavanaugh K."/>
            <person name="Han R."/>
            <person name="Bertier L."/>
            <person name="Beede B."/>
            <person name="Kafkas S."/>
            <person name="Golino D."/>
            <person name="Preece J."/>
            <person name="Michelmore R."/>
        </authorList>
    </citation>
    <scope>NUCLEOTIDE SEQUENCE [LARGE SCALE GENOMIC DNA]</scope>
</reference>
<dbReference type="Proteomes" id="UP001163603">
    <property type="component" value="Chromosome 12"/>
</dbReference>
<comment type="caution">
    <text evidence="1">The sequence shown here is derived from an EMBL/GenBank/DDBJ whole genome shotgun (WGS) entry which is preliminary data.</text>
</comment>
<proteinExistence type="predicted"/>
<gene>
    <name evidence="1" type="ORF">Pint_10426</name>
</gene>
<name>A0ACC0XHP5_9ROSI</name>
<dbReference type="EMBL" id="CM047747">
    <property type="protein sequence ID" value="KAJ0017635.1"/>
    <property type="molecule type" value="Genomic_DNA"/>
</dbReference>
<accession>A0ACC0XHP5</accession>
<keyword evidence="2" id="KW-1185">Reference proteome</keyword>
<evidence type="ECO:0000313" key="1">
    <source>
        <dbReference type="EMBL" id="KAJ0017635.1"/>
    </source>
</evidence>
<protein>
    <submittedName>
        <fullName evidence="1">Uncharacterized protein</fullName>
    </submittedName>
</protein>
<evidence type="ECO:0000313" key="2">
    <source>
        <dbReference type="Proteomes" id="UP001163603"/>
    </source>
</evidence>
<sequence>MALTLNTNIIISLLMVLSIWASLAMSRTLYEASIAERHEQWMARHGRTYEDQAEKEKRFKIFKQNLEFIEKFNNAGNQTYKLSINQFADLTDDEFLASRTGYKPVPSQSRTATTSFGYENLTEVPTSLDWREKDAVTQVKDQGNCGCCWAFSAVAAMEGITQIKTGKLISLSEQQLLDCSTNGNNQGCNGGMMENAYNYIINNQGLTSETNYPYQATEGTCDTQQETAPAAQIQSYEKVPSNNEEALLQAVAKQPVSVAIDSSGFRYYNGGVFDGNCGTNLNHAVTIIGYGTADDGTKYWLIKNSWGQTWGENGYMRIKRDVEAVEGLCGLAKDASYPVA</sequence>